<sequence length="136" mass="14647">MLVTLARFLDPWEAHVVCARLRADGLFAEVANDRMAIVDWPMAYALGGTQLQVKAEDIAEARAIFDAYRRGELDVEHDSANDDAHPEPACTCPPQGPVIPWGERALVIALFVLGGATFPTRTVGGLCATCGKTRPA</sequence>
<evidence type="ECO:0000313" key="2">
    <source>
        <dbReference type="Proteomes" id="UP000681317"/>
    </source>
</evidence>
<accession>A0ABM7Q3S4</accession>
<keyword evidence="2" id="KW-1185">Reference proteome</keyword>
<protein>
    <recommendedName>
        <fullName evidence="3">DUF2007 domain-containing protein</fullName>
    </recommendedName>
</protein>
<reference evidence="1 2" key="1">
    <citation type="submission" date="2021-03" db="EMBL/GenBank/DDBJ databases">
        <title>Complete Genome Sequences of Two Lysobacter Strains Isolated from Sea Water (Lysobacter caseinilyticus) and Soil (Lysobacter helvus) in South Korea.</title>
        <authorList>
            <person name="Watanabe Y."/>
            <person name="Arakawa K."/>
        </authorList>
    </citation>
    <scope>NUCLEOTIDE SEQUENCE [LARGE SCALE GENOMIC DNA]</scope>
    <source>
        <strain evidence="1 2">KVB24</strain>
    </source>
</reference>
<dbReference type="InterPro" id="IPR011322">
    <property type="entry name" value="N-reg_PII-like_a/b"/>
</dbReference>
<dbReference type="Proteomes" id="UP000681317">
    <property type="component" value="Chromosome"/>
</dbReference>
<evidence type="ECO:0008006" key="3">
    <source>
        <dbReference type="Google" id="ProtNLM"/>
    </source>
</evidence>
<dbReference type="SUPFAM" id="SSF54913">
    <property type="entry name" value="GlnB-like"/>
    <property type="match status" value="1"/>
</dbReference>
<name>A0ABM7Q3S4_9GAMM</name>
<organism evidence="1 2">
    <name type="scientific">Noviluteimonas caseinilytica</name>
    <dbReference type="NCBI Taxonomy" id="2675101"/>
    <lineage>
        <taxon>Bacteria</taxon>
        <taxon>Pseudomonadati</taxon>
        <taxon>Pseudomonadota</taxon>
        <taxon>Gammaproteobacteria</taxon>
        <taxon>Lysobacterales</taxon>
        <taxon>Lysobacteraceae</taxon>
        <taxon>Noviluteimonas</taxon>
    </lineage>
</organism>
<proteinExistence type="predicted"/>
<dbReference type="EMBL" id="AP024545">
    <property type="protein sequence ID" value="BCT91917.1"/>
    <property type="molecule type" value="Genomic_DNA"/>
</dbReference>
<dbReference type="RefSeq" id="WP_213436213.1">
    <property type="nucleotide sequence ID" value="NZ_AP024545.1"/>
</dbReference>
<gene>
    <name evidence="1" type="ORF">LYSCAS_09410</name>
</gene>
<evidence type="ECO:0000313" key="1">
    <source>
        <dbReference type="EMBL" id="BCT91917.1"/>
    </source>
</evidence>